<dbReference type="RefSeq" id="WP_077686372.1">
    <property type="nucleotide sequence ID" value="NZ_CP019606.1"/>
</dbReference>
<reference evidence="2" key="1">
    <citation type="submission" date="2017-02" db="EMBL/GenBank/DDBJ databases">
        <title>Tessaracoccus aquaemaris sp. nov., isolated from the intestine of a Korean rockfish, Sebastes schlegelii, in a marine aquaculture pond.</title>
        <authorList>
            <person name="Tak E.J."/>
            <person name="Bae J.-W."/>
        </authorList>
    </citation>
    <scope>NUCLEOTIDE SEQUENCE [LARGE SCALE GENOMIC DNA]</scope>
    <source>
        <strain evidence="2">NSG39</strain>
    </source>
</reference>
<evidence type="ECO:0000313" key="2">
    <source>
        <dbReference type="Proteomes" id="UP000188145"/>
    </source>
</evidence>
<dbReference type="KEGG" id="tes:BW730_11625"/>
<dbReference type="OrthoDB" id="3723918at2"/>
<keyword evidence="2" id="KW-1185">Reference proteome</keyword>
<dbReference type="Proteomes" id="UP000188145">
    <property type="component" value="Chromosome"/>
</dbReference>
<dbReference type="EMBL" id="CP019606">
    <property type="protein sequence ID" value="AQP48038.1"/>
    <property type="molecule type" value="Genomic_DNA"/>
</dbReference>
<evidence type="ECO:0000313" key="1">
    <source>
        <dbReference type="EMBL" id="AQP48038.1"/>
    </source>
</evidence>
<organism evidence="1 2">
    <name type="scientific">Tessaracoccus aquimaris</name>
    <dbReference type="NCBI Taxonomy" id="1332264"/>
    <lineage>
        <taxon>Bacteria</taxon>
        <taxon>Bacillati</taxon>
        <taxon>Actinomycetota</taxon>
        <taxon>Actinomycetes</taxon>
        <taxon>Propionibacteriales</taxon>
        <taxon>Propionibacteriaceae</taxon>
        <taxon>Tessaracoccus</taxon>
    </lineage>
</organism>
<name>A0A1Q2CPI5_9ACTN</name>
<sequence length="204" mass="22603">MLRLVVFAIAINDVRDIFGADAALAERLRQVAATRFGEAAPQKRHWFKPMQRRDPDTEVRTDRPLRTDVDALLSGGYIEPDRTVFCWRILLAWLDDLAAARAEVAWEPERFDAVEWDLARAGLNSDYSLRRLADRQIGAPLRPLQGQVVGYAKAVHVAETAEAVKAALADPEMTSETAEFVAPILQVLEVAAERGLDVVVVGAD</sequence>
<protein>
    <submittedName>
        <fullName evidence="1">Uncharacterized protein</fullName>
    </submittedName>
</protein>
<gene>
    <name evidence="1" type="ORF">BW730_11625</name>
</gene>
<accession>A0A1Q2CPI5</accession>
<proteinExistence type="predicted"/>
<dbReference type="AlphaFoldDB" id="A0A1Q2CPI5"/>